<keyword evidence="3 5" id="KW-0560">Oxidoreductase</keyword>
<accession>A0AAD5YWE5</accession>
<dbReference type="Gene3D" id="2.60.120.330">
    <property type="entry name" value="B-lactam Antibiotic, Isopenicillin N Synthase, Chain"/>
    <property type="match status" value="1"/>
</dbReference>
<evidence type="ECO:0000259" key="6">
    <source>
        <dbReference type="PROSITE" id="PS51471"/>
    </source>
</evidence>
<evidence type="ECO:0000256" key="2">
    <source>
        <dbReference type="ARBA" id="ARBA00022723"/>
    </source>
</evidence>
<proteinExistence type="inferred from homology"/>
<evidence type="ECO:0000256" key="3">
    <source>
        <dbReference type="ARBA" id="ARBA00023002"/>
    </source>
</evidence>
<comment type="caution">
    <text evidence="7">The sequence shown here is derived from an EMBL/GenBank/DDBJ whole genome shotgun (WGS) entry which is preliminary data.</text>
</comment>
<feature type="domain" description="Fe2OG dioxygenase" evidence="6">
    <location>
        <begin position="268"/>
        <end position="374"/>
    </location>
</feature>
<dbReference type="Pfam" id="PF03171">
    <property type="entry name" value="2OG-FeII_Oxy"/>
    <property type="match status" value="1"/>
</dbReference>
<gene>
    <name evidence="7" type="ORF">NP233_g806</name>
</gene>
<evidence type="ECO:0000313" key="8">
    <source>
        <dbReference type="Proteomes" id="UP001213000"/>
    </source>
</evidence>
<organism evidence="7 8">
    <name type="scientific">Leucocoprinus birnbaumii</name>
    <dbReference type="NCBI Taxonomy" id="56174"/>
    <lineage>
        <taxon>Eukaryota</taxon>
        <taxon>Fungi</taxon>
        <taxon>Dikarya</taxon>
        <taxon>Basidiomycota</taxon>
        <taxon>Agaricomycotina</taxon>
        <taxon>Agaricomycetes</taxon>
        <taxon>Agaricomycetidae</taxon>
        <taxon>Agaricales</taxon>
        <taxon>Agaricineae</taxon>
        <taxon>Agaricaceae</taxon>
        <taxon>Leucocoprinus</taxon>
    </lineage>
</organism>
<dbReference type="PROSITE" id="PS51471">
    <property type="entry name" value="FE2OG_OXY"/>
    <property type="match status" value="1"/>
</dbReference>
<comment type="similarity">
    <text evidence="1 5">Belongs to the iron/ascorbate-dependent oxidoreductase family.</text>
</comment>
<evidence type="ECO:0000313" key="7">
    <source>
        <dbReference type="EMBL" id="KAJ3575865.1"/>
    </source>
</evidence>
<dbReference type="AlphaFoldDB" id="A0AAD5YWE5"/>
<dbReference type="InterPro" id="IPR027443">
    <property type="entry name" value="IPNS-like_sf"/>
</dbReference>
<dbReference type="Proteomes" id="UP001213000">
    <property type="component" value="Unassembled WGS sequence"/>
</dbReference>
<dbReference type="InterPro" id="IPR005123">
    <property type="entry name" value="Oxoglu/Fe-dep_dioxygenase_dom"/>
</dbReference>
<keyword evidence="8" id="KW-1185">Reference proteome</keyword>
<name>A0AAD5YWE5_9AGAR</name>
<dbReference type="PRINTS" id="PR00682">
    <property type="entry name" value="IPNSYNTHASE"/>
</dbReference>
<keyword evidence="4 5" id="KW-0408">Iron</keyword>
<evidence type="ECO:0000256" key="1">
    <source>
        <dbReference type="ARBA" id="ARBA00008056"/>
    </source>
</evidence>
<dbReference type="SUPFAM" id="SSF51197">
    <property type="entry name" value="Clavaminate synthase-like"/>
    <property type="match status" value="1"/>
</dbReference>
<dbReference type="EMBL" id="JANIEX010000025">
    <property type="protein sequence ID" value="KAJ3575865.1"/>
    <property type="molecule type" value="Genomic_DNA"/>
</dbReference>
<dbReference type="Pfam" id="PF14226">
    <property type="entry name" value="DIOX_N"/>
    <property type="match status" value="1"/>
</dbReference>
<keyword evidence="2 5" id="KW-0479">Metal-binding</keyword>
<dbReference type="InterPro" id="IPR026992">
    <property type="entry name" value="DIOX_N"/>
</dbReference>
<reference evidence="7" key="1">
    <citation type="submission" date="2022-07" db="EMBL/GenBank/DDBJ databases">
        <title>Genome Sequence of Leucocoprinus birnbaumii.</title>
        <authorList>
            <person name="Buettner E."/>
        </authorList>
    </citation>
    <scope>NUCLEOTIDE SEQUENCE</scope>
    <source>
        <strain evidence="7">VT141</strain>
    </source>
</reference>
<dbReference type="PANTHER" id="PTHR10209">
    <property type="entry name" value="OXIDOREDUCTASE, 2OG-FE II OXYGENASE FAMILY PROTEIN"/>
    <property type="match status" value="1"/>
</dbReference>
<dbReference type="GO" id="GO:0046872">
    <property type="term" value="F:metal ion binding"/>
    <property type="evidence" value="ECO:0007669"/>
    <property type="project" value="UniProtKB-KW"/>
</dbReference>
<sequence length="433" mass="48448">MAQYSPQQNLQFPSSPAPGFLLASQRTESTFEQIPVMSVSYAFGKGFMASQELHSVLLFWSSSVMNPSEKLITDEFISSYLFLEYAMEIFDFKDATSQDPRARRELANLIRDACINVGFFYLKNHGIPEELIENAVEAGKTFFALSEVEKMKLDIHKSPNFKGYTPLLGENTNVEGLGDLHEGFDLGWEPEMRSSREKNSQSTTVPLRDDGVMAGENVWPDSGSLPEFREAVLAYYHSALRLGKLLFPLFALALDLPETFFDDKTTKPAAIMRLLHYPPQSPTKLDTQDDRQIGIGSHTDYECFTILWQDAAGGLQVQNPSGKWIDAVPIPGTVVVNLGDQLSRWTNDVFKSAVHRVINRSGLERYSIPLFFGSDYNVLLEVSEMNSSSREPLLIWPPIPTCVSPGTPAKYQVVMAGEYVKSRLEATYAHSAN</sequence>
<evidence type="ECO:0000256" key="5">
    <source>
        <dbReference type="RuleBase" id="RU003682"/>
    </source>
</evidence>
<dbReference type="GO" id="GO:0016491">
    <property type="term" value="F:oxidoreductase activity"/>
    <property type="evidence" value="ECO:0007669"/>
    <property type="project" value="UniProtKB-KW"/>
</dbReference>
<dbReference type="PANTHER" id="PTHR10209:SF885">
    <property type="entry name" value="2OG-FE(II) OXYGENASE FAMILY, PUTATIVE (AFU_ORTHOLOGUE AFUA_2G00750)-RELATED"/>
    <property type="match status" value="1"/>
</dbReference>
<protein>
    <recommendedName>
        <fullName evidence="6">Fe2OG dioxygenase domain-containing protein</fullName>
    </recommendedName>
</protein>
<evidence type="ECO:0000256" key="4">
    <source>
        <dbReference type="ARBA" id="ARBA00023004"/>
    </source>
</evidence>
<dbReference type="InterPro" id="IPR044861">
    <property type="entry name" value="IPNS-like_FE2OG_OXY"/>
</dbReference>